<feature type="transmembrane region" description="Helical" evidence="7">
    <location>
        <begin position="50"/>
        <end position="70"/>
    </location>
</feature>
<dbReference type="GO" id="GO:0016020">
    <property type="term" value="C:membrane"/>
    <property type="evidence" value="ECO:0007669"/>
    <property type="project" value="UniProtKB-SubCell"/>
</dbReference>
<evidence type="ECO:0000313" key="9">
    <source>
        <dbReference type="EMBL" id="KAG8200173.1"/>
    </source>
</evidence>
<comment type="subcellular location">
    <subcellularLocation>
        <location evidence="1">Membrane</location>
        <topology evidence="1">Multi-pass membrane protein</topology>
    </subcellularLocation>
</comment>
<evidence type="ECO:0000259" key="8">
    <source>
        <dbReference type="Pfam" id="PF01529"/>
    </source>
</evidence>
<evidence type="ECO:0000313" key="10">
    <source>
        <dbReference type="Proteomes" id="UP000827092"/>
    </source>
</evidence>
<feature type="domain" description="Palmitoyltransferase DHHC" evidence="8">
    <location>
        <begin position="123"/>
        <end position="260"/>
    </location>
</feature>
<keyword evidence="10" id="KW-1185">Reference proteome</keyword>
<comment type="domain">
    <text evidence="7">The DHHC domain is required for palmitoyltransferase activity.</text>
</comment>
<proteinExistence type="inferred from homology"/>
<keyword evidence="2 7" id="KW-0808">Transferase</keyword>
<evidence type="ECO:0000256" key="5">
    <source>
        <dbReference type="ARBA" id="ARBA00023136"/>
    </source>
</evidence>
<dbReference type="EMBL" id="JAFNEN010000018">
    <property type="protein sequence ID" value="KAG8200173.1"/>
    <property type="molecule type" value="Genomic_DNA"/>
</dbReference>
<dbReference type="PROSITE" id="PS50216">
    <property type="entry name" value="DHHC"/>
    <property type="match status" value="1"/>
</dbReference>
<sequence length="326" mass="38006">MQYNKCPLKYFPSKHVKYKILANKNIVEKRFLHQSTMLFRRFRINFSDGFSFGFLAVSVVSVFIFEILIVLPEVEKRQNVVYIHSIIGSFIFISILGNLAKVILTDTSTKRIMLPSLLKPLWHFCSMCEANAPPRTHHCDRCNCCILKRDHHCAFAGRCIGLKNFRFFLVFLFYLSIGCFYASMFNMYFIWDYLGGFSLYSVVCHIVPFVFFIFGYLSFRVFIYTLLSVLALISGLLVFNLFILHARQMLSNQTTFERNNSIKTYDLGWKRNIVECLGEKWYMTLISPFFDSVLPSDGLSFSTNLNSNTVLPESYALNQNVRHRHV</sequence>
<evidence type="ECO:0000256" key="3">
    <source>
        <dbReference type="ARBA" id="ARBA00022692"/>
    </source>
</evidence>
<dbReference type="AlphaFoldDB" id="A0AAV6VV84"/>
<comment type="caution">
    <text evidence="9">The sequence shown here is derived from an EMBL/GenBank/DDBJ whole genome shotgun (WGS) entry which is preliminary data.</text>
</comment>
<protein>
    <recommendedName>
        <fullName evidence="7">Palmitoyltransferase</fullName>
        <ecNumber evidence="7">2.3.1.225</ecNumber>
    </recommendedName>
</protein>
<feature type="transmembrane region" description="Helical" evidence="7">
    <location>
        <begin position="224"/>
        <end position="244"/>
    </location>
</feature>
<keyword evidence="3 7" id="KW-0812">Transmembrane</keyword>
<dbReference type="PANTHER" id="PTHR12246">
    <property type="entry name" value="PALMITOYLTRANSFERASE ZDHHC16"/>
    <property type="match status" value="1"/>
</dbReference>
<keyword evidence="4 7" id="KW-1133">Transmembrane helix</keyword>
<reference evidence="9 10" key="1">
    <citation type="journal article" date="2022" name="Nat. Ecol. Evol.">
        <title>A masculinizing supergene underlies an exaggerated male reproductive morph in a spider.</title>
        <authorList>
            <person name="Hendrickx F."/>
            <person name="De Corte Z."/>
            <person name="Sonet G."/>
            <person name="Van Belleghem S.M."/>
            <person name="Kostlbacher S."/>
            <person name="Vangestel C."/>
        </authorList>
    </citation>
    <scope>NUCLEOTIDE SEQUENCE [LARGE SCALE GENOMIC DNA]</scope>
    <source>
        <strain evidence="9">W744_W776</strain>
    </source>
</reference>
<comment type="similarity">
    <text evidence="7">Belongs to the DHHC palmitoyltransferase family.</text>
</comment>
<dbReference type="InterPro" id="IPR039859">
    <property type="entry name" value="PFA4/ZDH16/20/ERF2-like"/>
</dbReference>
<dbReference type="EC" id="2.3.1.225" evidence="7"/>
<evidence type="ECO:0000256" key="7">
    <source>
        <dbReference type="RuleBase" id="RU079119"/>
    </source>
</evidence>
<feature type="transmembrane region" description="Helical" evidence="7">
    <location>
        <begin position="167"/>
        <end position="191"/>
    </location>
</feature>
<comment type="catalytic activity">
    <reaction evidence="7">
        <text>L-cysteinyl-[protein] + hexadecanoyl-CoA = S-hexadecanoyl-L-cysteinyl-[protein] + CoA</text>
        <dbReference type="Rhea" id="RHEA:36683"/>
        <dbReference type="Rhea" id="RHEA-COMP:10131"/>
        <dbReference type="Rhea" id="RHEA-COMP:11032"/>
        <dbReference type="ChEBI" id="CHEBI:29950"/>
        <dbReference type="ChEBI" id="CHEBI:57287"/>
        <dbReference type="ChEBI" id="CHEBI:57379"/>
        <dbReference type="ChEBI" id="CHEBI:74151"/>
        <dbReference type="EC" id="2.3.1.225"/>
    </reaction>
</comment>
<dbReference type="GO" id="GO:0019706">
    <property type="term" value="F:protein-cysteine S-palmitoyltransferase activity"/>
    <property type="evidence" value="ECO:0007669"/>
    <property type="project" value="UniProtKB-EC"/>
</dbReference>
<evidence type="ECO:0000256" key="2">
    <source>
        <dbReference type="ARBA" id="ARBA00022679"/>
    </source>
</evidence>
<feature type="transmembrane region" description="Helical" evidence="7">
    <location>
        <begin position="197"/>
        <end position="217"/>
    </location>
</feature>
<keyword evidence="6 7" id="KW-0012">Acyltransferase</keyword>
<accession>A0AAV6VV84</accession>
<evidence type="ECO:0000256" key="1">
    <source>
        <dbReference type="ARBA" id="ARBA00004141"/>
    </source>
</evidence>
<gene>
    <name evidence="9" type="ORF">JTE90_024958</name>
</gene>
<keyword evidence="5 7" id="KW-0472">Membrane</keyword>
<feature type="transmembrane region" description="Helical" evidence="7">
    <location>
        <begin position="82"/>
        <end position="104"/>
    </location>
</feature>
<evidence type="ECO:0000256" key="6">
    <source>
        <dbReference type="ARBA" id="ARBA00023315"/>
    </source>
</evidence>
<dbReference type="InterPro" id="IPR001594">
    <property type="entry name" value="Palmitoyltrfase_DHHC"/>
</dbReference>
<evidence type="ECO:0000256" key="4">
    <source>
        <dbReference type="ARBA" id="ARBA00022989"/>
    </source>
</evidence>
<organism evidence="9 10">
    <name type="scientific">Oedothorax gibbosus</name>
    <dbReference type="NCBI Taxonomy" id="931172"/>
    <lineage>
        <taxon>Eukaryota</taxon>
        <taxon>Metazoa</taxon>
        <taxon>Ecdysozoa</taxon>
        <taxon>Arthropoda</taxon>
        <taxon>Chelicerata</taxon>
        <taxon>Arachnida</taxon>
        <taxon>Araneae</taxon>
        <taxon>Araneomorphae</taxon>
        <taxon>Entelegynae</taxon>
        <taxon>Araneoidea</taxon>
        <taxon>Linyphiidae</taxon>
        <taxon>Erigoninae</taxon>
        <taxon>Oedothorax</taxon>
    </lineage>
</organism>
<dbReference type="Proteomes" id="UP000827092">
    <property type="component" value="Unassembled WGS sequence"/>
</dbReference>
<name>A0AAV6VV84_9ARAC</name>
<dbReference type="Pfam" id="PF01529">
    <property type="entry name" value="DHHC"/>
    <property type="match status" value="1"/>
</dbReference>